<evidence type="ECO:0000256" key="6">
    <source>
        <dbReference type="ARBA" id="ARBA00023118"/>
    </source>
</evidence>
<dbReference type="EMBL" id="PFWT01000019">
    <property type="protein sequence ID" value="PJA45991.1"/>
    <property type="molecule type" value="Genomic_DNA"/>
</dbReference>
<protein>
    <recommendedName>
        <fullName evidence="10">CRISPR-associated endonuclease Cas1</fullName>
        <ecNumber evidence="10">3.1.-.-</ecNumber>
    </recommendedName>
</protein>
<dbReference type="Proteomes" id="UP000231263">
    <property type="component" value="Unassembled WGS sequence"/>
</dbReference>
<evidence type="ECO:0000256" key="3">
    <source>
        <dbReference type="ARBA" id="ARBA00022759"/>
    </source>
</evidence>
<dbReference type="CDD" id="cd09634">
    <property type="entry name" value="Cas1_I-II-III"/>
    <property type="match status" value="1"/>
</dbReference>
<evidence type="ECO:0000256" key="7">
    <source>
        <dbReference type="ARBA" id="ARBA00023125"/>
    </source>
</evidence>
<evidence type="ECO:0000313" key="12">
    <source>
        <dbReference type="Proteomes" id="UP000231263"/>
    </source>
</evidence>
<dbReference type="InterPro" id="IPR042206">
    <property type="entry name" value="CRISPR-assoc_Cas1_C"/>
</dbReference>
<comment type="function">
    <text evidence="10">CRISPR (clustered regularly interspaced short palindromic repeat), is an adaptive immune system that provides protection against mobile genetic elements (viruses, transposable elements and conjugative plasmids). CRISPR clusters contain spacers, sequences complementary to antecedent mobile elements, and target invading nucleic acids. CRISPR clusters are transcribed and processed into CRISPR RNA (crRNA). Acts as a dsDNA endonuclease. Involved in the integration of spacer DNA into the CRISPR cassette.</text>
</comment>
<keyword evidence="6 10" id="KW-0051">Antiviral defense</keyword>
<feature type="binding site" evidence="10">
    <location>
        <position position="227"/>
    </location>
    <ligand>
        <name>Mn(2+)</name>
        <dbReference type="ChEBI" id="CHEBI:29035"/>
    </ligand>
</feature>
<keyword evidence="8 10" id="KW-0464">Manganese</keyword>
<dbReference type="GO" id="GO:0003677">
    <property type="term" value="F:DNA binding"/>
    <property type="evidence" value="ECO:0007669"/>
    <property type="project" value="UniProtKB-KW"/>
</dbReference>
<dbReference type="HAMAP" id="MF_01470">
    <property type="entry name" value="Cas1"/>
    <property type="match status" value="1"/>
</dbReference>
<dbReference type="InterPro" id="IPR050646">
    <property type="entry name" value="Cas1"/>
</dbReference>
<dbReference type="GO" id="GO:0043571">
    <property type="term" value="P:maintenance of CRISPR repeat elements"/>
    <property type="evidence" value="ECO:0007669"/>
    <property type="project" value="UniProtKB-UniRule"/>
</dbReference>
<organism evidence="11 12">
    <name type="scientific">Candidatus Uhrbacteria bacterium CG_4_9_14_3_um_filter_41_35</name>
    <dbReference type="NCBI Taxonomy" id="1975034"/>
    <lineage>
        <taxon>Bacteria</taxon>
        <taxon>Candidatus Uhriibacteriota</taxon>
    </lineage>
</organism>
<comment type="cofactor">
    <cofactor evidence="10">
        <name>Mg(2+)</name>
        <dbReference type="ChEBI" id="CHEBI:18420"/>
    </cofactor>
    <cofactor evidence="10">
        <name>Mn(2+)</name>
        <dbReference type="ChEBI" id="CHEBI:29035"/>
    </cofactor>
</comment>
<proteinExistence type="inferred from homology"/>
<dbReference type="Gene3D" id="1.20.120.920">
    <property type="entry name" value="CRISPR-associated endonuclease Cas1, C-terminal domain"/>
    <property type="match status" value="1"/>
</dbReference>
<dbReference type="PANTHER" id="PTHR34353:SF2">
    <property type="entry name" value="CRISPR-ASSOCIATED ENDONUCLEASE CAS1 1"/>
    <property type="match status" value="1"/>
</dbReference>
<comment type="subunit">
    <text evidence="9 10">Homodimer, forms a heterotetramer with a Cas2 homodimer.</text>
</comment>
<name>A0A2M7XDN4_9BACT</name>
<gene>
    <name evidence="10" type="primary">cas1</name>
    <name evidence="11" type="ORF">CO173_03900</name>
</gene>
<keyword evidence="5 10" id="KW-0460">Magnesium</keyword>
<keyword evidence="1 10" id="KW-0540">Nuclease</keyword>
<evidence type="ECO:0000256" key="9">
    <source>
        <dbReference type="ARBA" id="ARBA00038592"/>
    </source>
</evidence>
<dbReference type="PANTHER" id="PTHR34353">
    <property type="entry name" value="CRISPR-ASSOCIATED ENDONUCLEASE CAS1 1"/>
    <property type="match status" value="1"/>
</dbReference>
<dbReference type="NCBIfam" id="TIGR00287">
    <property type="entry name" value="cas1"/>
    <property type="match status" value="1"/>
</dbReference>
<evidence type="ECO:0000313" key="11">
    <source>
        <dbReference type="EMBL" id="PJA45991.1"/>
    </source>
</evidence>
<dbReference type="InterPro" id="IPR042211">
    <property type="entry name" value="CRISPR-assoc_Cas1_N"/>
</dbReference>
<dbReference type="InterPro" id="IPR002729">
    <property type="entry name" value="CRISPR-assoc_Cas1"/>
</dbReference>
<dbReference type="GO" id="GO:0051607">
    <property type="term" value="P:defense response to virus"/>
    <property type="evidence" value="ECO:0007669"/>
    <property type="project" value="UniProtKB-UniRule"/>
</dbReference>
<evidence type="ECO:0000256" key="8">
    <source>
        <dbReference type="ARBA" id="ARBA00023211"/>
    </source>
</evidence>
<feature type="binding site" evidence="10">
    <location>
        <position position="242"/>
    </location>
    <ligand>
        <name>Mn(2+)</name>
        <dbReference type="ChEBI" id="CHEBI:29035"/>
    </ligand>
</feature>
<evidence type="ECO:0000256" key="4">
    <source>
        <dbReference type="ARBA" id="ARBA00022801"/>
    </source>
</evidence>
<dbReference type="EC" id="3.1.-.-" evidence="10"/>
<comment type="caution">
    <text evidence="11">The sequence shown here is derived from an EMBL/GenBank/DDBJ whole genome shotgun (WGS) entry which is preliminary data.</text>
</comment>
<dbReference type="GO" id="GO:0016787">
    <property type="term" value="F:hydrolase activity"/>
    <property type="evidence" value="ECO:0007669"/>
    <property type="project" value="UniProtKB-KW"/>
</dbReference>
<feature type="binding site" evidence="10">
    <location>
        <position position="166"/>
    </location>
    <ligand>
        <name>Mn(2+)</name>
        <dbReference type="ChEBI" id="CHEBI:29035"/>
    </ligand>
</feature>
<keyword evidence="7 10" id="KW-0238">DNA-binding</keyword>
<dbReference type="Gene3D" id="3.100.10.20">
    <property type="entry name" value="CRISPR-associated endonuclease Cas1, N-terminal domain"/>
    <property type="match status" value="1"/>
</dbReference>
<accession>A0A2M7XDN4</accession>
<dbReference type="AlphaFoldDB" id="A0A2M7XDN4"/>
<dbReference type="GO" id="GO:0046872">
    <property type="term" value="F:metal ion binding"/>
    <property type="evidence" value="ECO:0007669"/>
    <property type="project" value="UniProtKB-UniRule"/>
</dbReference>
<comment type="similarity">
    <text evidence="10">Belongs to the CRISPR-associated endonuclease Cas1 family.</text>
</comment>
<sequence>MLQASDFKEKQILLLESKELTTSEIKINNQNLQINFEDGRKEKVRLQHLVAVYVIGDATLTTKLIEKLLKTGGSLFLLKQNMQTYAAFNAVAEGNYLLRNKQYHFPVKTELDIAKQIVLNKIKNQLALLRSIEVKKIQGKSLLTYKKDTVKKINEAVDFASLRGLEGSVSKDFFALYFESIDWRRRVPRGKVDEINILLDIGYTYLFNFVDSILRLFGFDTYKGVYHQLFFQRKSLSCDLMEPFRCIIDRAVLKMYNLSQFDKSDFSYKNGSYYLKYQFNSKYSRIFLQELLKHKMEIYGYIRSYYYHIMNEDNLGEFKIR</sequence>
<dbReference type="GO" id="GO:0004520">
    <property type="term" value="F:DNA endonuclease activity"/>
    <property type="evidence" value="ECO:0007669"/>
    <property type="project" value="InterPro"/>
</dbReference>
<evidence type="ECO:0000256" key="2">
    <source>
        <dbReference type="ARBA" id="ARBA00022723"/>
    </source>
</evidence>
<evidence type="ECO:0000256" key="5">
    <source>
        <dbReference type="ARBA" id="ARBA00022842"/>
    </source>
</evidence>
<dbReference type="InterPro" id="IPR027617">
    <property type="entry name" value="Cas1_PREFRAN"/>
</dbReference>
<dbReference type="NCBIfam" id="TIGR04329">
    <property type="entry name" value="cas1_PREFRAN"/>
    <property type="match status" value="1"/>
</dbReference>
<dbReference type="Pfam" id="PF01867">
    <property type="entry name" value="Cas_Cas1"/>
    <property type="match status" value="1"/>
</dbReference>
<keyword evidence="3 10" id="KW-0255">Endonuclease</keyword>
<evidence type="ECO:0000256" key="1">
    <source>
        <dbReference type="ARBA" id="ARBA00022722"/>
    </source>
</evidence>
<keyword evidence="2 10" id="KW-0479">Metal-binding</keyword>
<evidence type="ECO:0000256" key="10">
    <source>
        <dbReference type="HAMAP-Rule" id="MF_01470"/>
    </source>
</evidence>
<reference evidence="12" key="1">
    <citation type="submission" date="2017-09" db="EMBL/GenBank/DDBJ databases">
        <title>Depth-based differentiation of microbial function through sediment-hosted aquifers and enrichment of novel symbionts in the deep terrestrial subsurface.</title>
        <authorList>
            <person name="Probst A.J."/>
            <person name="Ladd B."/>
            <person name="Jarett J.K."/>
            <person name="Geller-Mcgrath D.E."/>
            <person name="Sieber C.M.K."/>
            <person name="Emerson J.B."/>
            <person name="Anantharaman K."/>
            <person name="Thomas B.C."/>
            <person name="Malmstrom R."/>
            <person name="Stieglmeier M."/>
            <person name="Klingl A."/>
            <person name="Woyke T."/>
            <person name="Ryan C.M."/>
            <person name="Banfield J.F."/>
        </authorList>
    </citation>
    <scope>NUCLEOTIDE SEQUENCE [LARGE SCALE GENOMIC DNA]</scope>
</reference>
<keyword evidence="4 10" id="KW-0378">Hydrolase</keyword>